<feature type="domain" description="AAA+ ATPase" evidence="7">
    <location>
        <begin position="1908"/>
        <end position="2045"/>
    </location>
</feature>
<dbReference type="GO" id="GO:0005524">
    <property type="term" value="F:ATP binding"/>
    <property type="evidence" value="ECO:0007669"/>
    <property type="project" value="UniProtKB-KW"/>
</dbReference>
<evidence type="ECO:0000259" key="7">
    <source>
        <dbReference type="SMART" id="SM00382"/>
    </source>
</evidence>
<dbReference type="PANTHER" id="PTHR43392:SF2">
    <property type="entry name" value="AAA-TYPE ATPASE FAMILY PROTEIN _ ANKYRIN REPEAT FAMILY PROTEIN"/>
    <property type="match status" value="1"/>
</dbReference>
<dbReference type="Gene3D" id="3.40.50.300">
    <property type="entry name" value="P-loop containing nucleotide triphosphate hydrolases"/>
    <property type="match status" value="6"/>
</dbReference>
<dbReference type="InterPro" id="IPR041677">
    <property type="entry name" value="DNA2/NAM7_AAA_11"/>
</dbReference>
<proteinExistence type="inferred from homology"/>
<evidence type="ECO:0000313" key="9">
    <source>
        <dbReference type="Proteomes" id="UP000431533"/>
    </source>
</evidence>
<reference evidence="8 9" key="1">
    <citation type="submission" date="2018-05" db="EMBL/GenBank/DDBJ databases">
        <title>Genome sequencing and assembly of the regulated plant pathogen Lachnellula willkommii and related sister species for the development of diagnostic species identification markers.</title>
        <authorList>
            <person name="Giroux E."/>
            <person name="Bilodeau G."/>
        </authorList>
    </citation>
    <scope>NUCLEOTIDE SEQUENCE [LARGE SCALE GENOMIC DNA]</scope>
    <source>
        <strain evidence="8 9">CBS 185.66</strain>
    </source>
</reference>
<evidence type="ECO:0000256" key="5">
    <source>
        <dbReference type="SAM" id="Coils"/>
    </source>
</evidence>
<dbReference type="InterPro" id="IPR041679">
    <property type="entry name" value="DNA2/NAM7-like_C"/>
</dbReference>
<dbReference type="InterPro" id="IPR050773">
    <property type="entry name" value="CbxX/CfxQ_RuBisCO_ESX"/>
</dbReference>
<feature type="domain" description="AAA+ ATPase" evidence="7">
    <location>
        <begin position="1332"/>
        <end position="1468"/>
    </location>
</feature>
<dbReference type="OrthoDB" id="2423195at2759"/>
<dbReference type="FunFam" id="1.10.8.60:FF:000160">
    <property type="entry name" value="WGS project CABT00000000 data, contig 2.55"/>
    <property type="match status" value="1"/>
</dbReference>
<dbReference type="Proteomes" id="UP000431533">
    <property type="component" value="Unassembled WGS sequence"/>
</dbReference>
<gene>
    <name evidence="8" type="primary">Znfx1_0</name>
    <name evidence="8" type="ORF">LHYA1_G007936</name>
</gene>
<dbReference type="Pfam" id="PF13086">
    <property type="entry name" value="AAA_11"/>
    <property type="match status" value="1"/>
</dbReference>
<dbReference type="InterPro" id="IPR003593">
    <property type="entry name" value="AAA+_ATPase"/>
</dbReference>
<evidence type="ECO:0000256" key="6">
    <source>
        <dbReference type="SAM" id="MobiDB-lite"/>
    </source>
</evidence>
<dbReference type="GO" id="GO:0004386">
    <property type="term" value="F:helicase activity"/>
    <property type="evidence" value="ECO:0007669"/>
    <property type="project" value="InterPro"/>
</dbReference>
<evidence type="ECO:0000313" key="8">
    <source>
        <dbReference type="EMBL" id="TVY24306.1"/>
    </source>
</evidence>
<feature type="compositionally biased region" description="Polar residues" evidence="6">
    <location>
        <begin position="185"/>
        <end position="195"/>
    </location>
</feature>
<dbReference type="CDD" id="cd06008">
    <property type="entry name" value="NF-X1-zinc-finger"/>
    <property type="match status" value="1"/>
</dbReference>
<dbReference type="InterPro" id="IPR047187">
    <property type="entry name" value="SF1_C_Upf1"/>
</dbReference>
<feature type="compositionally biased region" description="Basic and acidic residues" evidence="6">
    <location>
        <begin position="2213"/>
        <end position="2222"/>
    </location>
</feature>
<feature type="coiled-coil region" evidence="5">
    <location>
        <begin position="1134"/>
        <end position="1161"/>
    </location>
</feature>
<dbReference type="CDD" id="cd17936">
    <property type="entry name" value="EEXXEc_NFX1"/>
    <property type="match status" value="1"/>
</dbReference>
<feature type="compositionally biased region" description="Basic and acidic residues" evidence="6">
    <location>
        <begin position="197"/>
        <end position="212"/>
    </location>
</feature>
<dbReference type="EMBL" id="QGMH01000136">
    <property type="protein sequence ID" value="TVY24306.1"/>
    <property type="molecule type" value="Genomic_DNA"/>
</dbReference>
<comment type="caution">
    <text evidence="8">The sequence shown here is derived from an EMBL/GenBank/DDBJ whole genome shotgun (WGS) entry which is preliminary data.</text>
</comment>
<sequence>METLVVDDIRQARLSRFFNGVIYGQKPVTTATNGRLFIEAICSQPDPAACVSKILTSTSGLGALQTSVRFDTSVSFLNNHGSKLLLYLQEESLRTIDSGSALAKILLPVVEPPYFWDAYTKAFREGSLDSVAFSSYAWLLLQLISLPGNWAFVPAQLVRNPDILEKILVSSDNATRHIGYKIQHSLQLNPDQNSPDADDRPGGRHDNDHADYRQVSIMPTRDELSSRDRPYFRTTDFLDDPENLLSRSIFHIDNQFRLLREDMLGEIREELATIQDRKSGNHKGTIINNLTMCGVQVDTERQPWGVRLQLDGTLPQLKQLSQNKRVDYLKNNRNILRHGNLCSLMIDNELAAFATISRDENQLASDPSSIVVQFADNSTLSSTLFKAKTASNIKLVQLDAAIFAFEPFLRRLQGIIDLPLEDDLVNWEAGDEIGVSSFQPSRILQELENSAGKELKKLLGSRKSVILDESQVASLVSCLSQRVSAIQGPPGTGKTFLGALAGKVLYDSTNAVILVMCFTNHALDSFLEDLMKVGIPASDIVRLGSKGTPQTLPLRIRYQPAGKLKPAQWAEIDRLKLKLAGQGKRLNDAFQQYHHANITKKQIMEFLEFAAEDLPFFETFTLPDAIEKGVTQIGAKGKKISEFYLLDRWLRGEPNAGNFRDAQPEDSLSVWEMARGMRDACMQRWRHAILGDLINAICECGKAFNADHIELTRILAERDAIVIKTKRVIGCTTNGAASYFSAIQAACPGIVLVEEAGEILESHILTALGPQTQQLILIGDHKQLRPKCSWPLSVEQGDGFDLNRSLFERLILRGFPHVTLEQQHRMRPEFSKMIRQLTYPNLKDAPSTKNRADLRGFTDNFIFLNHAHPELELEKSKEMRDGNSPSRENDFEAQMILKCVRYLAQQGYGSDKLVVLTPYLGQLRLLRNLLAAENDPILDDLDSSDLIKAGLVVDTSSTSTKPSLRLSTIDNYQGEESDIVLVSLTRSNKSGDVGFMSAPERLNVLLSRARDGLILIGNSETFINARKGQELWRKAFGMLKEEGHVYNGFPTKCEKHPERKAMLISPADFQLRCPDGGCTEPCGASLSCGKHQCPSSCHQIADHSRMKCQAREQKMCSKGHKTNWCCSEGEPKSCHACERARKDAEREIRKAVAEQAKQEEEGRKHQEAVRKYDEQIQQLADGTKRQKLEAQRAAVIKQKEKDLANAKERARKASTSAPIEESAAPVDPADPPTNGIPGSWPASKNQANPSAAPKSNTQSRTLLHNVIKAATTHNASPSKTEWQRQKDQLNAINPAIDEIMDMIGLEEVKSQVLRIKAKVDTSIRQSTDLKKERFGLVLLGNPGTGKTTVARHYAKALTSLQVLSGDHFIETTGSRLSHGGVTDVKKHLQQLESAGGGVYFIDEAYQLTENHNLGGKPVLDYLLAEIENLVGQVIFVFAGYRKQMEKFFEHNPGLPSRIPYTLHFEDYTDAELLNMLQSKILRFYKDGGGMAVEDGPGGLFMRIVVTRLGRGRGREGFGNARALENLFAQIRERQSERLTRERRDGHNADDQLITKEDLIGPDPSQAILKCDAWGELQKLTGLQSVKSSVSFFIDLVKTNYNRELLEKPLIEISLNRVFLGSPGTGKTTVAKLYGRILGDLGLLSNGEGIFDVLWLYSMLTFVVVVKNPADFLGNHIGQSEANTKGILATTVGKVLVIDEAYMLGSSKGEKGNGGDIYKTAVIDTIVAEVQGVPGDDRCVLLLGYEEEMKEMFQNVNQGLTRRFQLSESFRFEDFTNPELQEILLFKLNKQGLGASTRAISVAIDVLDRARNGLNFGNGGDVENLVSKAKTNYQRRQSALPADQRSIDYIFEPEDFDVDYQRTLASAGTNLQSLFQDVIGCQDIVSKLDGYIKAANGMRAQDLDPRGQIPMNFIFKGPPGTGKTSTARKFGQVFYDLGFLSQPEVVECSASDLIGQYVGHTGPKVIKQLEKGLGKVLFIDEAYRLGEGHFAQEAVNELVDCVTKLKFAGKMVIILAGYDKDMNKLLRVNEGLSSRFADEFIFPALSPGNCLLLLESKLKQSQITMPSLASTAAHDELLELITKLSQLPAWGSARDVQTLAKSMVRIVYQNTTGKVDQLIIPHDTALACIQNMLSDRRARSKTASIPATVHSSQPPFMHAPPPSQPKSSSSTTTNSTSKTTPSPSQDEDNGTSSTFSPPVDPTRDPGVSDADWEQLQRDQKKTEVEAQAIQQRLQEQAEACKLAEAAEKKAEADANALQEEKIKQEHASQLMRQREEARIREIAGRDEEAQRQRDVITAALREAQAEQEARSLEHMRLREEARMRALKERENRERIQRDIERHREAENQRQKKEQQAQVKLRDLGVCVQGYAWRKQSGGYRCAAGGHFTRKLKVKYKCNELRYNNPTHISPSSDICLIAISG</sequence>
<dbReference type="Pfam" id="PF13087">
    <property type="entry name" value="AAA_12"/>
    <property type="match status" value="1"/>
</dbReference>
<evidence type="ECO:0000256" key="1">
    <source>
        <dbReference type="ARBA" id="ARBA00010378"/>
    </source>
</evidence>
<dbReference type="Gene3D" id="1.10.8.60">
    <property type="match status" value="2"/>
</dbReference>
<dbReference type="SUPFAM" id="SSF52540">
    <property type="entry name" value="P-loop containing nucleoside triphosphate hydrolases"/>
    <property type="match status" value="4"/>
</dbReference>
<dbReference type="InterPro" id="IPR027417">
    <property type="entry name" value="P-loop_NTPase"/>
</dbReference>
<keyword evidence="3" id="KW-0347">Helicase</keyword>
<dbReference type="FunFam" id="3.40.50.300:FF:000216">
    <property type="entry name" value="Type VII secretion ATPase EccA"/>
    <property type="match status" value="3"/>
</dbReference>
<dbReference type="FunFam" id="3.40.50.300:FF:001660">
    <property type="entry name" value="NF-X1 finger and helicase protein, putative"/>
    <property type="match status" value="1"/>
</dbReference>
<feature type="domain" description="AAA+ ATPase" evidence="7">
    <location>
        <begin position="480"/>
        <end position="815"/>
    </location>
</feature>
<dbReference type="GeneID" id="41988134"/>
<dbReference type="InterPro" id="IPR000641">
    <property type="entry name" value="CbxX/CfxQ"/>
</dbReference>
<keyword evidence="2" id="KW-0547">Nucleotide-binding</keyword>
<dbReference type="CDD" id="cd18808">
    <property type="entry name" value="SF1_C_Upf1"/>
    <property type="match status" value="1"/>
</dbReference>
<feature type="domain" description="AAA+ ATPase" evidence="7">
    <location>
        <begin position="1613"/>
        <end position="1819"/>
    </location>
</feature>
<dbReference type="SMART" id="SM00382">
    <property type="entry name" value="AAA"/>
    <property type="match status" value="4"/>
</dbReference>
<keyword evidence="9" id="KW-1185">Reference proteome</keyword>
<name>A0A8H8QYC9_9HELO</name>
<dbReference type="InterPro" id="IPR003959">
    <property type="entry name" value="ATPase_AAA_core"/>
</dbReference>
<organism evidence="8 9">
    <name type="scientific">Lachnellula hyalina</name>
    <dbReference type="NCBI Taxonomy" id="1316788"/>
    <lineage>
        <taxon>Eukaryota</taxon>
        <taxon>Fungi</taxon>
        <taxon>Dikarya</taxon>
        <taxon>Ascomycota</taxon>
        <taxon>Pezizomycotina</taxon>
        <taxon>Leotiomycetes</taxon>
        <taxon>Helotiales</taxon>
        <taxon>Lachnaceae</taxon>
        <taxon>Lachnellula</taxon>
    </lineage>
</organism>
<comment type="similarity">
    <text evidence="1">Belongs to the CbxX/CfxQ family.</text>
</comment>
<dbReference type="Pfam" id="PF00004">
    <property type="entry name" value="AAA"/>
    <property type="match status" value="3"/>
</dbReference>
<dbReference type="PANTHER" id="PTHR43392">
    <property type="entry name" value="AAA-TYPE ATPASE FAMILY PROTEIN / ANKYRIN REPEAT FAMILY PROTEIN"/>
    <property type="match status" value="1"/>
</dbReference>
<dbReference type="InterPro" id="IPR041627">
    <property type="entry name" value="AAA_lid_6"/>
</dbReference>
<feature type="region of interest" description="Disordered" evidence="6">
    <location>
        <begin position="185"/>
        <end position="212"/>
    </location>
</feature>
<dbReference type="CDD" id="cd00009">
    <property type="entry name" value="AAA"/>
    <property type="match status" value="2"/>
</dbReference>
<keyword evidence="4" id="KW-0067">ATP-binding</keyword>
<dbReference type="Pfam" id="PF17866">
    <property type="entry name" value="AAA_lid_6"/>
    <property type="match status" value="2"/>
</dbReference>
<dbReference type="PRINTS" id="PR00819">
    <property type="entry name" value="CBXCFQXSUPER"/>
</dbReference>
<protein>
    <submittedName>
        <fullName evidence="8">NFX1-type zinc finger-containing protein</fullName>
    </submittedName>
</protein>
<feature type="region of interest" description="Disordered" evidence="6">
    <location>
        <begin position="2138"/>
        <end position="2222"/>
    </location>
</feature>
<feature type="region of interest" description="Disordered" evidence="6">
    <location>
        <begin position="1200"/>
        <end position="1257"/>
    </location>
</feature>
<keyword evidence="5" id="KW-0175">Coiled coil</keyword>
<accession>A0A8H8QYC9</accession>
<dbReference type="GO" id="GO:0016887">
    <property type="term" value="F:ATP hydrolysis activity"/>
    <property type="evidence" value="ECO:0007669"/>
    <property type="project" value="InterPro"/>
</dbReference>
<keyword evidence="3" id="KW-0378">Hydrolase</keyword>
<evidence type="ECO:0000256" key="3">
    <source>
        <dbReference type="ARBA" id="ARBA00022806"/>
    </source>
</evidence>
<evidence type="ECO:0000256" key="2">
    <source>
        <dbReference type="ARBA" id="ARBA00022741"/>
    </source>
</evidence>
<feature type="compositionally biased region" description="Low complexity" evidence="6">
    <location>
        <begin position="2164"/>
        <end position="2183"/>
    </location>
</feature>
<dbReference type="RefSeq" id="XP_031003094.1">
    <property type="nucleotide sequence ID" value="XM_031152859.1"/>
</dbReference>
<evidence type="ECO:0000256" key="4">
    <source>
        <dbReference type="ARBA" id="ARBA00022840"/>
    </source>
</evidence>
<feature type="compositionally biased region" description="Polar residues" evidence="6">
    <location>
        <begin position="2140"/>
        <end position="2153"/>
    </location>
</feature>
<feature type="compositionally biased region" description="Polar residues" evidence="6">
    <location>
        <begin position="1242"/>
        <end position="1257"/>
    </location>
</feature>